<reference evidence="2" key="1">
    <citation type="submission" date="2020-10" db="EMBL/GenBank/DDBJ databases">
        <authorList>
            <person name="Castelo-Branco R."/>
            <person name="Eusebio N."/>
            <person name="Adriana R."/>
            <person name="Vieira A."/>
            <person name="Brugerolle De Fraissinette N."/>
            <person name="Rezende De Castro R."/>
            <person name="Schneider M.P."/>
            <person name="Vasconcelos V."/>
            <person name="Leao P.N."/>
        </authorList>
    </citation>
    <scope>NUCLEOTIDE SEQUENCE</scope>
    <source>
        <strain evidence="2">LEGE 07157</strain>
    </source>
</reference>
<keyword evidence="3" id="KW-1185">Reference proteome</keyword>
<organism evidence="2 3">
    <name type="scientific">Lusitaniella coriacea LEGE 07157</name>
    <dbReference type="NCBI Taxonomy" id="945747"/>
    <lineage>
        <taxon>Bacteria</taxon>
        <taxon>Bacillati</taxon>
        <taxon>Cyanobacteriota</taxon>
        <taxon>Cyanophyceae</taxon>
        <taxon>Spirulinales</taxon>
        <taxon>Lusitaniellaceae</taxon>
        <taxon>Lusitaniella</taxon>
    </lineage>
</organism>
<feature type="transmembrane region" description="Helical" evidence="1">
    <location>
        <begin position="37"/>
        <end position="58"/>
    </location>
</feature>
<evidence type="ECO:0000313" key="2">
    <source>
        <dbReference type="EMBL" id="MBE9119155.1"/>
    </source>
</evidence>
<dbReference type="RefSeq" id="WP_194032248.1">
    <property type="nucleotide sequence ID" value="NZ_JADEWZ010000087.1"/>
</dbReference>
<keyword evidence="1" id="KW-0472">Membrane</keyword>
<dbReference type="Proteomes" id="UP000654482">
    <property type="component" value="Unassembled WGS sequence"/>
</dbReference>
<evidence type="ECO:0000313" key="3">
    <source>
        <dbReference type="Proteomes" id="UP000654482"/>
    </source>
</evidence>
<accession>A0A8J7JF94</accession>
<gene>
    <name evidence="2" type="ORF">IQ249_25200</name>
</gene>
<keyword evidence="1" id="KW-0812">Transmembrane</keyword>
<sequence length="63" mass="7123">MAPLEYGDTIHYDDLRKISQTVSCCTPFSLSLHVRNAVALFVSSLLWVGVLVLVFEYARSRYA</sequence>
<dbReference type="EMBL" id="JADEWZ010000087">
    <property type="protein sequence ID" value="MBE9119155.1"/>
    <property type="molecule type" value="Genomic_DNA"/>
</dbReference>
<proteinExistence type="predicted"/>
<keyword evidence="1" id="KW-1133">Transmembrane helix</keyword>
<evidence type="ECO:0000256" key="1">
    <source>
        <dbReference type="SAM" id="Phobius"/>
    </source>
</evidence>
<comment type="caution">
    <text evidence="2">The sequence shown here is derived from an EMBL/GenBank/DDBJ whole genome shotgun (WGS) entry which is preliminary data.</text>
</comment>
<protein>
    <submittedName>
        <fullName evidence="2">Uncharacterized protein</fullName>
    </submittedName>
</protein>
<dbReference type="AlphaFoldDB" id="A0A8J7JF94"/>
<name>A0A8J7JF94_9CYAN</name>